<dbReference type="GeneID" id="61383915"/>
<evidence type="ECO:0000313" key="1">
    <source>
        <dbReference type="EMBL" id="EML1470572.1"/>
    </source>
</evidence>
<dbReference type="EMBL" id="ABLOKC030000005">
    <property type="protein sequence ID" value="EML1470572.1"/>
    <property type="molecule type" value="Genomic_DNA"/>
</dbReference>
<proteinExistence type="predicted"/>
<dbReference type="AlphaFoldDB" id="A0AAI9DFM6"/>
<dbReference type="RefSeq" id="WP_053075471.1">
    <property type="nucleotide sequence ID" value="NZ_CACVCI010000001.1"/>
</dbReference>
<reference evidence="1" key="1">
    <citation type="submission" date="2024-02" db="EMBL/GenBank/DDBJ databases">
        <authorList>
            <consortium name="Clinical and Environmental Microbiology Branch: Whole genome sequencing antimicrobial resistance pathogens in the healthcare setting"/>
        </authorList>
    </citation>
    <scope>NUCLEOTIDE SEQUENCE</scope>
    <source>
        <strain evidence="1">2021DK-00143</strain>
    </source>
</reference>
<sequence>MNISNKYFYTFVLSFTAAAFFILILEFILCSSRDLVQVDCSSNLIVDSDVSDFHGELSTFMFIEKNTRGYMDVSGIVRYHNHEYNVERSYRFNYSKNEDDIYHLTNITISKRGIDNVNNEVMSKLFLSPDIQHGRYIQIKKQENAFLISSLYSPFFLCIPK</sequence>
<comment type="caution">
    <text evidence="1">The sequence shown here is derived from an EMBL/GenBank/DDBJ whole genome shotgun (WGS) entry which is preliminary data.</text>
</comment>
<name>A0AAI9DFM6_PLUGE</name>
<accession>A0AAI9DFM6</accession>
<organism evidence="1">
    <name type="scientific">Pluralibacter gergoviae</name>
    <name type="common">Enterobacter gergoviae</name>
    <dbReference type="NCBI Taxonomy" id="61647"/>
    <lineage>
        <taxon>Bacteria</taxon>
        <taxon>Pseudomonadati</taxon>
        <taxon>Pseudomonadota</taxon>
        <taxon>Gammaproteobacteria</taxon>
        <taxon>Enterobacterales</taxon>
        <taxon>Enterobacteriaceae</taxon>
        <taxon>Pluralibacter</taxon>
    </lineage>
</organism>
<gene>
    <name evidence="1" type="ORF">QEG54_001266</name>
</gene>
<protein>
    <submittedName>
        <fullName evidence="1">Uncharacterized protein</fullName>
    </submittedName>
</protein>